<feature type="compositionally biased region" description="Basic and acidic residues" evidence="1">
    <location>
        <begin position="18"/>
        <end position="50"/>
    </location>
</feature>
<proteinExistence type="predicted"/>
<feature type="compositionally biased region" description="Basic and acidic residues" evidence="1">
    <location>
        <begin position="93"/>
        <end position="135"/>
    </location>
</feature>
<reference evidence="2" key="1">
    <citation type="submission" date="2017-07" db="EMBL/GenBank/DDBJ databases">
        <authorList>
            <person name="Mikheyev A."/>
            <person name="Grau M."/>
        </authorList>
    </citation>
    <scope>NUCLEOTIDE SEQUENCE</scope>
    <source>
        <tissue evidence="2">Venom_gland</tissue>
    </source>
</reference>
<reference evidence="2" key="2">
    <citation type="submission" date="2017-11" db="EMBL/GenBank/DDBJ databases">
        <title>Coralsnake Venomics: Analyses of Venom Gland Transcriptomes and Proteomes of Six Brazilian Taxa.</title>
        <authorList>
            <person name="Aird S.D."/>
            <person name="Jorge da Silva N."/>
            <person name="Qiu L."/>
            <person name="Villar-Briones A."/>
            <person name="Aparecida-Saddi V."/>
            <person name="Campos-Telles M.P."/>
            <person name="Grau M."/>
            <person name="Mikheyev A.S."/>
        </authorList>
    </citation>
    <scope>NUCLEOTIDE SEQUENCE</scope>
    <source>
        <tissue evidence="2">Venom_gland</tissue>
    </source>
</reference>
<dbReference type="EMBL" id="IACJ01145345">
    <property type="protein sequence ID" value="LAA62665.1"/>
    <property type="molecule type" value="Transcribed_RNA"/>
</dbReference>
<sequence length="231" mass="28225">MQYNRQQHLPLEPSYPPDIHKSPQHGEKRIYFKDPKSSRELGRQSNEHHTWNGTSKNSNSIPIRKKDRSPEKRHERPPERVAINGQKRRPPEKRREGTRSAENTLERRDRYERRRDFSPEKRRERSPAHRRDNSPSRRRRSLERLMDQRRSPDRKKESSPPERRAKSTDRRRERTPERRRERSPDKRNKNGRVSFREKEEGTLRYDTNKSNRHPMEQRRRPYKECSTDLSI</sequence>
<feature type="compositionally biased region" description="Basic and acidic residues" evidence="1">
    <location>
        <begin position="142"/>
        <end position="231"/>
    </location>
</feature>
<feature type="compositionally biased region" description="Polar residues" evidence="1">
    <location>
        <begin position="51"/>
        <end position="61"/>
    </location>
</feature>
<evidence type="ECO:0000256" key="1">
    <source>
        <dbReference type="SAM" id="MobiDB-lite"/>
    </source>
</evidence>
<feature type="compositionally biased region" description="Basic and acidic residues" evidence="1">
    <location>
        <begin position="68"/>
        <end position="79"/>
    </location>
</feature>
<feature type="region of interest" description="Disordered" evidence="1">
    <location>
        <begin position="1"/>
        <end position="231"/>
    </location>
</feature>
<accession>A0A2D4GSF3</accession>
<evidence type="ECO:0000313" key="2">
    <source>
        <dbReference type="EMBL" id="LAA62665.1"/>
    </source>
</evidence>
<name>A0A2D4GSF3_MICCO</name>
<organism evidence="2">
    <name type="scientific">Micrurus corallinus</name>
    <name type="common">Brazilian coral snake</name>
    <dbReference type="NCBI Taxonomy" id="54390"/>
    <lineage>
        <taxon>Eukaryota</taxon>
        <taxon>Metazoa</taxon>
        <taxon>Chordata</taxon>
        <taxon>Craniata</taxon>
        <taxon>Vertebrata</taxon>
        <taxon>Euteleostomi</taxon>
        <taxon>Lepidosauria</taxon>
        <taxon>Squamata</taxon>
        <taxon>Bifurcata</taxon>
        <taxon>Unidentata</taxon>
        <taxon>Episquamata</taxon>
        <taxon>Toxicofera</taxon>
        <taxon>Serpentes</taxon>
        <taxon>Colubroidea</taxon>
        <taxon>Elapidae</taxon>
        <taxon>Elapinae</taxon>
        <taxon>Micrurus</taxon>
    </lineage>
</organism>
<protein>
    <submittedName>
        <fullName evidence="2">Uncharacterized protein</fullName>
    </submittedName>
</protein>
<dbReference type="AlphaFoldDB" id="A0A2D4GSF3"/>